<dbReference type="InterPro" id="IPR000594">
    <property type="entry name" value="ThiF_NAD_FAD-bd"/>
</dbReference>
<organism evidence="2 3">
    <name type="scientific">Mesoterricola silvestris</name>
    <dbReference type="NCBI Taxonomy" id="2927979"/>
    <lineage>
        <taxon>Bacteria</taxon>
        <taxon>Pseudomonadati</taxon>
        <taxon>Acidobacteriota</taxon>
        <taxon>Holophagae</taxon>
        <taxon>Holophagales</taxon>
        <taxon>Holophagaceae</taxon>
        <taxon>Mesoterricola</taxon>
    </lineage>
</organism>
<name>A0AA48KAH3_9BACT</name>
<reference evidence="3" key="1">
    <citation type="journal article" date="2023" name="Int. J. Syst. Evol. Microbiol.">
        <title>Mesoterricola silvestris gen. nov., sp. nov., Mesoterricola sediminis sp. nov., Geothrix oryzae sp. nov., Geothrix edaphica sp. nov., Geothrix rubra sp. nov., and Geothrix limicola sp. nov., six novel members of Acidobacteriota isolated from soils.</title>
        <authorList>
            <person name="Itoh H."/>
            <person name="Sugisawa Y."/>
            <person name="Mise K."/>
            <person name="Xu Z."/>
            <person name="Kuniyasu M."/>
            <person name="Ushijima N."/>
            <person name="Kawano K."/>
            <person name="Kobayashi E."/>
            <person name="Shiratori Y."/>
            <person name="Masuda Y."/>
            <person name="Senoo K."/>
        </authorList>
    </citation>
    <scope>NUCLEOTIDE SEQUENCE [LARGE SCALE GENOMIC DNA]</scope>
    <source>
        <strain evidence="3">W79</strain>
    </source>
</reference>
<dbReference type="RefSeq" id="WP_316411964.1">
    <property type="nucleotide sequence ID" value="NZ_AP027080.1"/>
</dbReference>
<protein>
    <submittedName>
        <fullName evidence="2">tRNA threonylcarbamoyladenosine dehydratase</fullName>
    </submittedName>
</protein>
<dbReference type="EMBL" id="AP027080">
    <property type="protein sequence ID" value="BDU73312.1"/>
    <property type="molecule type" value="Genomic_DNA"/>
</dbReference>
<dbReference type="PANTHER" id="PTHR43267">
    <property type="entry name" value="TRNA THREONYLCARBAMOYLADENOSINE DEHYDRATASE"/>
    <property type="match status" value="1"/>
</dbReference>
<dbReference type="InterPro" id="IPR045886">
    <property type="entry name" value="ThiF/MoeB/HesA"/>
</dbReference>
<evidence type="ECO:0000259" key="1">
    <source>
        <dbReference type="Pfam" id="PF00899"/>
    </source>
</evidence>
<proteinExistence type="predicted"/>
<dbReference type="Gene3D" id="3.40.50.720">
    <property type="entry name" value="NAD(P)-binding Rossmann-like Domain"/>
    <property type="match status" value="1"/>
</dbReference>
<dbReference type="Pfam" id="PF00899">
    <property type="entry name" value="ThiF"/>
    <property type="match status" value="1"/>
</dbReference>
<dbReference type="PANTHER" id="PTHR43267:SF1">
    <property type="entry name" value="TRNA THREONYLCARBAMOYLADENOSINE DEHYDRATASE"/>
    <property type="match status" value="1"/>
</dbReference>
<dbReference type="CDD" id="cd00755">
    <property type="entry name" value="YgdL_like"/>
    <property type="match status" value="1"/>
</dbReference>
<dbReference type="SUPFAM" id="SSF69572">
    <property type="entry name" value="Activating enzymes of the ubiquitin-like proteins"/>
    <property type="match status" value="1"/>
</dbReference>
<dbReference type="GO" id="GO:0008641">
    <property type="term" value="F:ubiquitin-like modifier activating enzyme activity"/>
    <property type="evidence" value="ECO:0007669"/>
    <property type="project" value="InterPro"/>
</dbReference>
<dbReference type="Proteomes" id="UP001238179">
    <property type="component" value="Chromosome"/>
</dbReference>
<sequence>MRWFARTEQLLGPEPMARLQGARVAVFGLGGVGSYVVEALARAGVGHFRLVDYGAVDATNINRQLFALHSTLGRRKVDLAAERILDINPQCEVDARPGFLDPGTVEGLLEPRPDLVVDAIDSLNSKVTLLEAVHRLGIPVVSSMGAGGRVDASQVRVGDISETLICPLARVVRLRLRRRGVVSGIPCVYSVEPARNTTPFEASDVGEHHGTGRVRQPIGTISYMPALFGLRVAQEVIAKLL</sequence>
<feature type="domain" description="THIF-type NAD/FAD binding fold" evidence="1">
    <location>
        <begin position="10"/>
        <end position="240"/>
    </location>
</feature>
<dbReference type="GO" id="GO:0061504">
    <property type="term" value="P:cyclic threonylcarbamoyladenosine biosynthetic process"/>
    <property type="evidence" value="ECO:0007669"/>
    <property type="project" value="TreeGrafter"/>
</dbReference>
<dbReference type="GO" id="GO:0061503">
    <property type="term" value="F:tRNA threonylcarbamoyladenosine dehydratase"/>
    <property type="evidence" value="ECO:0007669"/>
    <property type="project" value="TreeGrafter"/>
</dbReference>
<dbReference type="AlphaFoldDB" id="A0AA48KAH3"/>
<accession>A0AA48KAH3</accession>
<dbReference type="KEGG" id="msil:METEAL_24860"/>
<evidence type="ECO:0000313" key="3">
    <source>
        <dbReference type="Proteomes" id="UP001238179"/>
    </source>
</evidence>
<evidence type="ECO:0000313" key="2">
    <source>
        <dbReference type="EMBL" id="BDU73312.1"/>
    </source>
</evidence>
<dbReference type="InterPro" id="IPR035985">
    <property type="entry name" value="Ubiquitin-activating_enz"/>
</dbReference>
<keyword evidence="3" id="KW-1185">Reference proteome</keyword>
<gene>
    <name evidence="2" type="ORF">METEAL_24860</name>
</gene>